<protein>
    <submittedName>
        <fullName evidence="2">Hydrolase</fullName>
    </submittedName>
</protein>
<dbReference type="Pfam" id="PF07969">
    <property type="entry name" value="Amidohydro_3"/>
    <property type="match status" value="1"/>
</dbReference>
<dbReference type="Gene3D" id="2.30.40.10">
    <property type="entry name" value="Urease, subunit C, domain 1"/>
    <property type="match status" value="1"/>
</dbReference>
<keyword evidence="3" id="KW-1185">Reference proteome</keyword>
<comment type="caution">
    <text evidence="2">The sequence shown here is derived from an EMBL/GenBank/DDBJ whole genome shotgun (WGS) entry which is preliminary data.</text>
</comment>
<dbReference type="CDD" id="cd01300">
    <property type="entry name" value="YtcJ_like"/>
    <property type="match status" value="1"/>
</dbReference>
<accession>A0A2V5L3K9</accession>
<dbReference type="InterPro" id="IPR011059">
    <property type="entry name" value="Metal-dep_hydrolase_composite"/>
</dbReference>
<evidence type="ECO:0000313" key="2">
    <source>
        <dbReference type="EMBL" id="PYI65708.1"/>
    </source>
</evidence>
<sequence>MSAAVFTNGTIRLDAWSDPVEALAVEHGTVLKTGTVEEVEAAAGPAPRRINLDGATVIPGLIESHVHPVFFGLTRNWTDCRSPLNGSIADVQAALRGDLGTLADGKWLRGWGYDDTLLAEARHLRREDLDAVSRDVPIVVSHISGHFVAANSRALELAGIHEDRADPSDGRFVRDETGKLTGLMWEMGAVHAVLDAMPQASAADVREAALYSLEVAAERGMTSIHDLGVGIMAGDLEIETWRKLAAESRLPIRVTGYVRSDLALRYLEKSPDLFSQPAMGKYRVAGAKFWSDGSIQGLSGALKEPYSCLDTECGELLYSPEELAGLLRRIDDAGGQCAVHANGDLAISTVAQAFATLRGSSEQNDPRHRVEHLQMASAKDIASLVASGSVASIFANHVYYWGDRHRDRFIGATRAARIDPTRDAQDGGLHFGMHSDCPITPMDALATFRTSVTRLTSGGSVLGEAQRLDPRAALHALTADSAYLTHDEAHLGTLTAGMDADLTILDQDIVGLSIEQSQNVSAVATVVGGEFVFNRAGF</sequence>
<dbReference type="InterPro" id="IPR032466">
    <property type="entry name" value="Metal_Hydrolase"/>
</dbReference>
<dbReference type="SUPFAM" id="SSF51556">
    <property type="entry name" value="Metallo-dependent hydrolases"/>
    <property type="match status" value="1"/>
</dbReference>
<dbReference type="PANTHER" id="PTHR22642:SF2">
    <property type="entry name" value="PROTEIN LONG AFTER FAR-RED 3"/>
    <property type="match status" value="1"/>
</dbReference>
<organism evidence="2 3">
    <name type="scientific">Arthrobacter livingstonensis</name>
    <dbReference type="NCBI Taxonomy" id="670078"/>
    <lineage>
        <taxon>Bacteria</taxon>
        <taxon>Bacillati</taxon>
        <taxon>Actinomycetota</taxon>
        <taxon>Actinomycetes</taxon>
        <taxon>Micrococcales</taxon>
        <taxon>Micrococcaceae</taxon>
        <taxon>Arthrobacter</taxon>
    </lineage>
</organism>
<keyword evidence="2" id="KW-0378">Hydrolase</keyword>
<dbReference type="EMBL" id="QJVD01000021">
    <property type="protein sequence ID" value="PYI65708.1"/>
    <property type="molecule type" value="Genomic_DNA"/>
</dbReference>
<gene>
    <name evidence="2" type="ORF">CVV68_16805</name>
</gene>
<dbReference type="OrthoDB" id="3173428at2"/>
<feature type="domain" description="Amidohydrolase 3" evidence="1">
    <location>
        <begin position="50"/>
        <end position="533"/>
    </location>
</feature>
<dbReference type="Proteomes" id="UP000247832">
    <property type="component" value="Unassembled WGS sequence"/>
</dbReference>
<dbReference type="GO" id="GO:0016810">
    <property type="term" value="F:hydrolase activity, acting on carbon-nitrogen (but not peptide) bonds"/>
    <property type="evidence" value="ECO:0007669"/>
    <property type="project" value="InterPro"/>
</dbReference>
<dbReference type="InterPro" id="IPR013108">
    <property type="entry name" value="Amidohydro_3"/>
</dbReference>
<dbReference type="InterPro" id="IPR033932">
    <property type="entry name" value="YtcJ-like"/>
</dbReference>
<dbReference type="PANTHER" id="PTHR22642">
    <property type="entry name" value="IMIDAZOLONEPROPIONASE"/>
    <property type="match status" value="1"/>
</dbReference>
<name>A0A2V5L3K9_9MICC</name>
<evidence type="ECO:0000259" key="1">
    <source>
        <dbReference type="Pfam" id="PF07969"/>
    </source>
</evidence>
<dbReference type="Gene3D" id="3.20.20.140">
    <property type="entry name" value="Metal-dependent hydrolases"/>
    <property type="match status" value="1"/>
</dbReference>
<proteinExistence type="predicted"/>
<reference evidence="2 3" key="1">
    <citation type="submission" date="2018-05" db="EMBL/GenBank/DDBJ databases">
        <title>Genetic diversity of glacier-inhabiting Cryobacterium bacteria in China and description of Cryobacterium mengkeensis sp. nov. and Arthrobacter glacialis sp. nov.</title>
        <authorList>
            <person name="Liu Q."/>
            <person name="Xin Y.-H."/>
        </authorList>
    </citation>
    <scope>NUCLEOTIDE SEQUENCE [LARGE SCALE GENOMIC DNA]</scope>
    <source>
        <strain evidence="2 3">LI2</strain>
    </source>
</reference>
<dbReference type="RefSeq" id="WP_110502162.1">
    <property type="nucleotide sequence ID" value="NZ_QJVD01000021.1"/>
</dbReference>
<dbReference type="AlphaFoldDB" id="A0A2V5L3K9"/>
<dbReference type="SUPFAM" id="SSF51338">
    <property type="entry name" value="Composite domain of metallo-dependent hydrolases"/>
    <property type="match status" value="1"/>
</dbReference>
<dbReference type="Gene3D" id="3.10.310.70">
    <property type="match status" value="1"/>
</dbReference>
<evidence type="ECO:0000313" key="3">
    <source>
        <dbReference type="Proteomes" id="UP000247832"/>
    </source>
</evidence>